<dbReference type="AlphaFoldDB" id="A0AAJ6M294"/>
<dbReference type="SUPFAM" id="SSF52540">
    <property type="entry name" value="P-loop containing nucleoside triphosphate hydrolases"/>
    <property type="match status" value="1"/>
</dbReference>
<evidence type="ECO:0000313" key="3">
    <source>
        <dbReference type="Proteomes" id="UP001258207"/>
    </source>
</evidence>
<gene>
    <name evidence="2" type="ORF">RI108_09725</name>
</gene>
<organism evidence="2 3">
    <name type="scientific">Pseudomonas coleopterorum</name>
    <dbReference type="NCBI Taxonomy" id="1605838"/>
    <lineage>
        <taxon>Bacteria</taxon>
        <taxon>Pseudomonadati</taxon>
        <taxon>Pseudomonadota</taxon>
        <taxon>Gammaproteobacteria</taxon>
        <taxon>Pseudomonadales</taxon>
        <taxon>Pseudomonadaceae</taxon>
        <taxon>Pseudomonas</taxon>
    </lineage>
</organism>
<name>A0AAJ6M294_9PSED</name>
<proteinExistence type="predicted"/>
<feature type="domain" description="KAP NTPase" evidence="1">
    <location>
        <begin position="24"/>
        <end position="279"/>
    </location>
</feature>
<dbReference type="Proteomes" id="UP001258207">
    <property type="component" value="Chromosome"/>
</dbReference>
<accession>A0AAJ6M294</accession>
<dbReference type="InterPro" id="IPR011646">
    <property type="entry name" value="KAP_P-loop"/>
</dbReference>
<reference evidence="2" key="1">
    <citation type="submission" date="2023-09" db="EMBL/GenBank/DDBJ databases">
        <title>First report of Pseudomonas coleopterorum DJ13 causing leaf spot on Rhododendron pulchrum Sweet in China.</title>
        <authorList>
            <person name="Zhang Y."/>
        </authorList>
    </citation>
    <scope>NUCLEOTIDE SEQUENCE</scope>
    <source>
        <strain evidence="2">DJ13</strain>
    </source>
</reference>
<evidence type="ECO:0000259" key="1">
    <source>
        <dbReference type="Pfam" id="PF07693"/>
    </source>
</evidence>
<dbReference type="RefSeq" id="WP_310792922.1">
    <property type="nucleotide sequence ID" value="NZ_CP134081.1"/>
</dbReference>
<protein>
    <submittedName>
        <fullName evidence="2">P-loop NTPase fold protein</fullName>
    </submittedName>
</protein>
<sequence>MHIIIPPYKPDAGRGFGDDIFNRKIFAKSLTNLIKRTNDPLVISLNGPWGEGKTTFVKAWQKDLDDQNIPNLYIDAFASDYVNDAFMVVAGAITDYIKENAPPEKTDAFLDKAKHVGAHLLSVGTKIAIKAASAGLLDSEDFKLADKAVEDAGSELATGAESYIRNRLNNHKKDLDSITNFKSYLSSIPNLLNLKSGHSLTIIIDELDRCRPSFAVEMLEKIKHLFSVHNVTFILVINKTQLQESIRFTYGPNIDAHIYLQKFLTFETEIPRRGRDQKGVVKTYCEYLANAHEFQENDVLIGLFAAIGEHFSLTLRQLEKVFSNYALLSASIGEPRENDIGVYVGLCVLKISHPEIFEKLKTIDISYGEFYRSLKYQGEHELIYAHELTFTIKWIGLLLMNDDDLATIDQGSMEIHMQSRLRARDRQKFLKTAISNLTMFELK</sequence>
<dbReference type="Pfam" id="PF07693">
    <property type="entry name" value="KAP_NTPase"/>
    <property type="match status" value="1"/>
</dbReference>
<evidence type="ECO:0000313" key="2">
    <source>
        <dbReference type="EMBL" id="WNC11658.1"/>
    </source>
</evidence>
<dbReference type="Gene3D" id="3.40.50.300">
    <property type="entry name" value="P-loop containing nucleotide triphosphate hydrolases"/>
    <property type="match status" value="1"/>
</dbReference>
<dbReference type="InterPro" id="IPR027417">
    <property type="entry name" value="P-loop_NTPase"/>
</dbReference>
<dbReference type="EMBL" id="CP134081">
    <property type="protein sequence ID" value="WNC11658.1"/>
    <property type="molecule type" value="Genomic_DNA"/>
</dbReference>